<gene>
    <name evidence="1" type="ORF">ATO12_08225</name>
</gene>
<dbReference type="eggNOG" id="COG1977">
    <property type="taxonomic scope" value="Bacteria"/>
</dbReference>
<reference evidence="1 2" key="1">
    <citation type="submission" date="2014-04" db="EMBL/GenBank/DDBJ databases">
        <title>Aquimarina sp. 22II-S11-z7 Genome Sequencing.</title>
        <authorList>
            <person name="Lai Q."/>
        </authorList>
    </citation>
    <scope>NUCLEOTIDE SEQUENCE [LARGE SCALE GENOMIC DNA]</scope>
    <source>
        <strain evidence="1 2">22II-S11-z7</strain>
    </source>
</reference>
<dbReference type="CDD" id="cd00754">
    <property type="entry name" value="Ubl_MoaD"/>
    <property type="match status" value="1"/>
</dbReference>
<proteinExistence type="predicted"/>
<dbReference type="InterPro" id="IPR003749">
    <property type="entry name" value="ThiS/MoaD-like"/>
</dbReference>
<dbReference type="Proteomes" id="UP000023541">
    <property type="component" value="Unassembled WGS sequence"/>
</dbReference>
<dbReference type="InterPro" id="IPR012675">
    <property type="entry name" value="Beta-grasp_dom_sf"/>
</dbReference>
<dbReference type="STRING" id="1317122.ATO12_08225"/>
<dbReference type="SUPFAM" id="SSF54285">
    <property type="entry name" value="MoaD/ThiS"/>
    <property type="match status" value="1"/>
</dbReference>
<dbReference type="InterPro" id="IPR016155">
    <property type="entry name" value="Mopterin_synth/thiamin_S_b"/>
</dbReference>
<organism evidence="1 2">
    <name type="scientific">Aquimarina atlantica</name>
    <dbReference type="NCBI Taxonomy" id="1317122"/>
    <lineage>
        <taxon>Bacteria</taxon>
        <taxon>Pseudomonadati</taxon>
        <taxon>Bacteroidota</taxon>
        <taxon>Flavobacteriia</taxon>
        <taxon>Flavobacteriales</taxon>
        <taxon>Flavobacteriaceae</taxon>
        <taxon>Aquimarina</taxon>
    </lineage>
</organism>
<evidence type="ECO:0000313" key="2">
    <source>
        <dbReference type="Proteomes" id="UP000023541"/>
    </source>
</evidence>
<evidence type="ECO:0008006" key="3">
    <source>
        <dbReference type="Google" id="ProtNLM"/>
    </source>
</evidence>
<sequence length="78" mass="8756">MQLTIKYFGMLAEATTINEEYLQTEVCSVSQLVKKLKNQYPKLDNADFKVAIDQQLVDQNHIINSEVEVALLPPFAGG</sequence>
<protein>
    <recommendedName>
        <fullName evidence="3">Molybdopterin converting factor</fullName>
    </recommendedName>
</protein>
<name>A0A023BXD3_9FLAO</name>
<dbReference type="Pfam" id="PF02597">
    <property type="entry name" value="ThiS"/>
    <property type="match status" value="1"/>
</dbReference>
<accession>A0A023BXD3</accession>
<dbReference type="EMBL" id="AQRA01000002">
    <property type="protein sequence ID" value="EZH74716.1"/>
    <property type="molecule type" value="Genomic_DNA"/>
</dbReference>
<comment type="caution">
    <text evidence="1">The sequence shown here is derived from an EMBL/GenBank/DDBJ whole genome shotgun (WGS) entry which is preliminary data.</text>
</comment>
<dbReference type="Gene3D" id="3.10.20.30">
    <property type="match status" value="1"/>
</dbReference>
<dbReference type="OrthoDB" id="1191081at2"/>
<keyword evidence="2" id="KW-1185">Reference proteome</keyword>
<dbReference type="RefSeq" id="WP_034239455.1">
    <property type="nucleotide sequence ID" value="NZ_AQRA01000002.1"/>
</dbReference>
<dbReference type="AlphaFoldDB" id="A0A023BXD3"/>
<evidence type="ECO:0000313" key="1">
    <source>
        <dbReference type="EMBL" id="EZH74716.1"/>
    </source>
</evidence>